<comment type="caution">
    <text evidence="1">The sequence shown here is derived from an EMBL/GenBank/DDBJ whole genome shotgun (WGS) entry which is preliminary data.</text>
</comment>
<proteinExistence type="predicted"/>
<keyword evidence="2" id="KW-1185">Reference proteome</keyword>
<gene>
    <name evidence="1" type="ORF">AYI69_g10226</name>
</gene>
<organism evidence="1 2">
    <name type="scientific">Smittium culicis</name>
    <dbReference type="NCBI Taxonomy" id="133412"/>
    <lineage>
        <taxon>Eukaryota</taxon>
        <taxon>Fungi</taxon>
        <taxon>Fungi incertae sedis</taxon>
        <taxon>Zoopagomycota</taxon>
        <taxon>Kickxellomycotina</taxon>
        <taxon>Harpellomycetes</taxon>
        <taxon>Harpellales</taxon>
        <taxon>Legeriomycetaceae</taxon>
        <taxon>Smittium</taxon>
    </lineage>
</organism>
<sequence>MSETPDLDKTLEVNNTVSDKTLGTANTISEKTLEANNTFSDKTLGTNNTISENFFQKDALDHFPQRLLKKKRCKYCYNVLKVRRETLCECSKCKVPLCVYTCFRMYHQPNQPLPLS</sequence>
<reference evidence="2" key="1">
    <citation type="submission" date="2017-01" db="EMBL/GenBank/DDBJ databases">
        <authorList>
            <person name="Wang Y."/>
            <person name="White M."/>
            <person name="Kvist S."/>
            <person name="Moncalvo J.-M."/>
        </authorList>
    </citation>
    <scope>NUCLEOTIDE SEQUENCE [LARGE SCALE GENOMIC DNA]</scope>
    <source>
        <strain evidence="2">ID-206-W2</strain>
    </source>
</reference>
<evidence type="ECO:0000313" key="2">
    <source>
        <dbReference type="Proteomes" id="UP000187429"/>
    </source>
</evidence>
<protein>
    <recommendedName>
        <fullName evidence="3">PiggyBac transposable element-derived protein 4 C-terminal zinc-ribbon domain-containing protein</fullName>
    </recommendedName>
</protein>
<name>A0A1R1X767_9FUNG</name>
<dbReference type="EMBL" id="LSSM01006587">
    <property type="protein sequence ID" value="OMJ10485.1"/>
    <property type="molecule type" value="Genomic_DNA"/>
</dbReference>
<dbReference type="OrthoDB" id="118105at2759"/>
<dbReference type="AlphaFoldDB" id="A0A1R1X767"/>
<dbReference type="Proteomes" id="UP000187429">
    <property type="component" value="Unassembled WGS sequence"/>
</dbReference>
<evidence type="ECO:0000313" key="1">
    <source>
        <dbReference type="EMBL" id="OMJ10485.1"/>
    </source>
</evidence>
<accession>A0A1R1X767</accession>
<evidence type="ECO:0008006" key="3">
    <source>
        <dbReference type="Google" id="ProtNLM"/>
    </source>
</evidence>